<keyword evidence="2" id="KW-1185">Reference proteome</keyword>
<protein>
    <submittedName>
        <fullName evidence="1">Uncharacterized protein</fullName>
    </submittedName>
</protein>
<accession>A0A828XZJ6</accession>
<evidence type="ECO:0000313" key="2">
    <source>
        <dbReference type="Proteomes" id="UP000006339"/>
    </source>
</evidence>
<name>A0A828XZJ6_9LEPT</name>
<dbReference type="AlphaFoldDB" id="A0A828XZJ6"/>
<comment type="caution">
    <text evidence="1">The sequence shown here is derived from an EMBL/GenBank/DDBJ whole genome shotgun (WGS) entry which is preliminary data.</text>
</comment>
<evidence type="ECO:0000313" key="1">
    <source>
        <dbReference type="EMBL" id="EKO50645.1"/>
    </source>
</evidence>
<dbReference type="EMBL" id="AKWH02000056">
    <property type="protein sequence ID" value="EKO50645.1"/>
    <property type="molecule type" value="Genomic_DNA"/>
</dbReference>
<sequence length="56" mass="6417">MGTLTSSEFNRLVLILLLGRMKIIPKMNEQFYQGYRSSQKSTPNSDFGLFVVDPTF</sequence>
<proteinExistence type="predicted"/>
<reference evidence="1" key="1">
    <citation type="submission" date="2012-10" db="EMBL/GenBank/DDBJ databases">
        <authorList>
            <person name="Harkins D.M."/>
            <person name="Durkin A.S."/>
            <person name="Brinkac L.M."/>
            <person name="Selengut J.D."/>
            <person name="Sanka R."/>
            <person name="DePew J."/>
            <person name="Purushe J."/>
            <person name="Picardeau M."/>
            <person name="Werts C."/>
            <person name="Goarant C."/>
            <person name="Vinetz J.M."/>
            <person name="Sutton G.G."/>
            <person name="Nelson W.C."/>
            <person name="Fouts D.E."/>
        </authorList>
    </citation>
    <scope>NUCLEOTIDE SEQUENCE [LARGE SCALE GENOMIC DNA]</scope>
    <source>
        <strain evidence="1">200802841</strain>
    </source>
</reference>
<gene>
    <name evidence="1" type="ORF">LEP1GSC131_0752</name>
</gene>
<dbReference type="Proteomes" id="UP000006339">
    <property type="component" value="Unassembled WGS sequence"/>
</dbReference>
<organism evidence="1 2">
    <name type="scientific">Leptospira kirschneri str. 200802841</name>
    <dbReference type="NCBI Taxonomy" id="1193047"/>
    <lineage>
        <taxon>Bacteria</taxon>
        <taxon>Pseudomonadati</taxon>
        <taxon>Spirochaetota</taxon>
        <taxon>Spirochaetia</taxon>
        <taxon>Leptospirales</taxon>
        <taxon>Leptospiraceae</taxon>
        <taxon>Leptospira</taxon>
    </lineage>
</organism>